<name>A0A1A9WGS2_9MUSC</name>
<sequence length="110" mass="12991">MWLWLSCTNGCAILPINDRTLRSLLSRKFLKCTDVLMLEINTYPCVLNKYLEMLQEINLSIKLMCIRGWLKQQPEKNNCIQDNLVVVIVNSTENVKVQYKTILLFKYKNY</sequence>
<reference evidence="1" key="2">
    <citation type="submission" date="2020-05" db="UniProtKB">
        <authorList>
            <consortium name="EnsemblMetazoa"/>
        </authorList>
    </citation>
    <scope>IDENTIFICATION</scope>
    <source>
        <strain evidence="1">IAEA</strain>
    </source>
</reference>
<evidence type="ECO:0000313" key="2">
    <source>
        <dbReference type="Proteomes" id="UP000091820"/>
    </source>
</evidence>
<dbReference type="Proteomes" id="UP000091820">
    <property type="component" value="Unassembled WGS sequence"/>
</dbReference>
<dbReference type="VEuPathDB" id="VectorBase:GBRI019157"/>
<protein>
    <submittedName>
        <fullName evidence="1">Uncharacterized protein</fullName>
    </submittedName>
</protein>
<dbReference type="AlphaFoldDB" id="A0A1A9WGS2"/>
<proteinExistence type="predicted"/>
<organism evidence="1 2">
    <name type="scientific">Glossina brevipalpis</name>
    <dbReference type="NCBI Taxonomy" id="37001"/>
    <lineage>
        <taxon>Eukaryota</taxon>
        <taxon>Metazoa</taxon>
        <taxon>Ecdysozoa</taxon>
        <taxon>Arthropoda</taxon>
        <taxon>Hexapoda</taxon>
        <taxon>Insecta</taxon>
        <taxon>Pterygota</taxon>
        <taxon>Neoptera</taxon>
        <taxon>Endopterygota</taxon>
        <taxon>Diptera</taxon>
        <taxon>Brachycera</taxon>
        <taxon>Muscomorpha</taxon>
        <taxon>Hippoboscoidea</taxon>
        <taxon>Glossinidae</taxon>
        <taxon>Glossina</taxon>
    </lineage>
</organism>
<accession>A0A1A9WGS2</accession>
<keyword evidence="2" id="KW-1185">Reference proteome</keyword>
<dbReference type="EnsemblMetazoa" id="GBRI019157-RA">
    <property type="protein sequence ID" value="GBRI019157-PA"/>
    <property type="gene ID" value="GBRI019157"/>
</dbReference>
<evidence type="ECO:0000313" key="1">
    <source>
        <dbReference type="EnsemblMetazoa" id="GBRI019157-PA"/>
    </source>
</evidence>
<reference evidence="2" key="1">
    <citation type="submission" date="2014-03" db="EMBL/GenBank/DDBJ databases">
        <authorList>
            <person name="Aksoy S."/>
            <person name="Warren W."/>
            <person name="Wilson R.K."/>
        </authorList>
    </citation>
    <scope>NUCLEOTIDE SEQUENCE [LARGE SCALE GENOMIC DNA]</scope>
    <source>
        <strain evidence="2">IAEA</strain>
    </source>
</reference>